<name>A0ACB9JNG4_9ASTR</name>
<gene>
    <name evidence="1" type="ORF">L1987_09258</name>
</gene>
<reference evidence="1 2" key="2">
    <citation type="journal article" date="2022" name="Mol. Ecol. Resour.">
        <title>The genomes of chicory, endive, great burdock and yacon provide insights into Asteraceae paleo-polyploidization history and plant inulin production.</title>
        <authorList>
            <person name="Fan W."/>
            <person name="Wang S."/>
            <person name="Wang H."/>
            <person name="Wang A."/>
            <person name="Jiang F."/>
            <person name="Liu H."/>
            <person name="Zhao H."/>
            <person name="Xu D."/>
            <person name="Zhang Y."/>
        </authorList>
    </citation>
    <scope>NUCLEOTIDE SEQUENCE [LARGE SCALE GENOMIC DNA]</scope>
    <source>
        <strain evidence="2">cv. Yunnan</strain>
        <tissue evidence="1">Leaves</tissue>
    </source>
</reference>
<protein>
    <submittedName>
        <fullName evidence="1">Uncharacterized protein</fullName>
    </submittedName>
</protein>
<proteinExistence type="predicted"/>
<organism evidence="1 2">
    <name type="scientific">Smallanthus sonchifolius</name>
    <dbReference type="NCBI Taxonomy" id="185202"/>
    <lineage>
        <taxon>Eukaryota</taxon>
        <taxon>Viridiplantae</taxon>
        <taxon>Streptophyta</taxon>
        <taxon>Embryophyta</taxon>
        <taxon>Tracheophyta</taxon>
        <taxon>Spermatophyta</taxon>
        <taxon>Magnoliopsida</taxon>
        <taxon>eudicotyledons</taxon>
        <taxon>Gunneridae</taxon>
        <taxon>Pentapetalae</taxon>
        <taxon>asterids</taxon>
        <taxon>campanulids</taxon>
        <taxon>Asterales</taxon>
        <taxon>Asteraceae</taxon>
        <taxon>Asteroideae</taxon>
        <taxon>Heliantheae alliance</taxon>
        <taxon>Millerieae</taxon>
        <taxon>Smallanthus</taxon>
    </lineage>
</organism>
<dbReference type="EMBL" id="CM042020">
    <property type="protein sequence ID" value="KAI3821687.1"/>
    <property type="molecule type" value="Genomic_DNA"/>
</dbReference>
<accession>A0ACB9JNG4</accession>
<dbReference type="Proteomes" id="UP001056120">
    <property type="component" value="Linkage Group LG03"/>
</dbReference>
<evidence type="ECO:0000313" key="1">
    <source>
        <dbReference type="EMBL" id="KAI3821687.1"/>
    </source>
</evidence>
<keyword evidence="2" id="KW-1185">Reference proteome</keyword>
<comment type="caution">
    <text evidence="1">The sequence shown here is derived from an EMBL/GenBank/DDBJ whole genome shotgun (WGS) entry which is preliminary data.</text>
</comment>
<sequence length="153" mass="17590">MHYSHRRGAGYFVSIGSWRECSVAQFGRYLRLYRNEFDLPFIYGLRNFLSMSLLEGVTCNLAYYMAYFFSKVERVGVASAICEGSFVTRISRAYDIFIYEVLPILTEEEGLAALDTSAVRSMEDEDEAEENLTWLRASLMSSTFPWMPGDLSF</sequence>
<evidence type="ECO:0000313" key="2">
    <source>
        <dbReference type="Proteomes" id="UP001056120"/>
    </source>
</evidence>
<reference evidence="2" key="1">
    <citation type="journal article" date="2022" name="Mol. Ecol. Resour.">
        <title>The genomes of chicory, endive, great burdock and yacon provide insights into Asteraceae palaeo-polyploidization history and plant inulin production.</title>
        <authorList>
            <person name="Fan W."/>
            <person name="Wang S."/>
            <person name="Wang H."/>
            <person name="Wang A."/>
            <person name="Jiang F."/>
            <person name="Liu H."/>
            <person name="Zhao H."/>
            <person name="Xu D."/>
            <person name="Zhang Y."/>
        </authorList>
    </citation>
    <scope>NUCLEOTIDE SEQUENCE [LARGE SCALE GENOMIC DNA]</scope>
    <source>
        <strain evidence="2">cv. Yunnan</strain>
    </source>
</reference>